<accession>A0A919UL26</accession>
<keyword evidence="3" id="KW-1185">Reference proteome</keyword>
<comment type="caution">
    <text evidence="2">The sequence shown here is derived from an EMBL/GenBank/DDBJ whole genome shotgun (WGS) entry which is preliminary data.</text>
</comment>
<sequence length="166" mass="16462">MADTIRQSFSRTATVARPPLSVNVCRTSPGVGLGVVRGVLGRGGLVAPGVELGRTGWGVAVGRRAGDLDGRGPRADGDGDAAGGDDDEAGIEGGGERARDTPDTAVGGAATRRGAGGSSPRTVACSTSPTPSQATVTASAVAPHQASVYPIALGRCIGRNYDLEVP</sequence>
<feature type="compositionally biased region" description="Polar residues" evidence="1">
    <location>
        <begin position="119"/>
        <end position="133"/>
    </location>
</feature>
<evidence type="ECO:0000256" key="1">
    <source>
        <dbReference type="SAM" id="MobiDB-lite"/>
    </source>
</evidence>
<dbReference type="AlphaFoldDB" id="A0A919UL26"/>
<name>A0A919UL26_9ACTN</name>
<proteinExistence type="predicted"/>
<evidence type="ECO:0000313" key="2">
    <source>
        <dbReference type="EMBL" id="GIH25681.1"/>
    </source>
</evidence>
<protein>
    <submittedName>
        <fullName evidence="2">Uncharacterized protein</fullName>
    </submittedName>
</protein>
<evidence type="ECO:0000313" key="3">
    <source>
        <dbReference type="Proteomes" id="UP000640052"/>
    </source>
</evidence>
<gene>
    <name evidence="2" type="ORF">Aph01nite_39910</name>
</gene>
<feature type="compositionally biased region" description="Basic and acidic residues" evidence="1">
    <location>
        <begin position="64"/>
        <end position="77"/>
    </location>
</feature>
<organism evidence="2 3">
    <name type="scientific">Acrocarpospora phusangensis</name>
    <dbReference type="NCBI Taxonomy" id="1070424"/>
    <lineage>
        <taxon>Bacteria</taxon>
        <taxon>Bacillati</taxon>
        <taxon>Actinomycetota</taxon>
        <taxon>Actinomycetes</taxon>
        <taxon>Streptosporangiales</taxon>
        <taxon>Streptosporangiaceae</taxon>
        <taxon>Acrocarpospora</taxon>
    </lineage>
</organism>
<feature type="region of interest" description="Disordered" evidence="1">
    <location>
        <begin position="63"/>
        <end position="133"/>
    </location>
</feature>
<reference evidence="2" key="1">
    <citation type="submission" date="2021-01" db="EMBL/GenBank/DDBJ databases">
        <title>Whole genome shotgun sequence of Acrocarpospora phusangensis NBRC 108782.</title>
        <authorList>
            <person name="Komaki H."/>
            <person name="Tamura T."/>
        </authorList>
    </citation>
    <scope>NUCLEOTIDE SEQUENCE</scope>
    <source>
        <strain evidence="2">NBRC 108782</strain>
    </source>
</reference>
<dbReference type="Proteomes" id="UP000640052">
    <property type="component" value="Unassembled WGS sequence"/>
</dbReference>
<feature type="compositionally biased region" description="Low complexity" evidence="1">
    <location>
        <begin position="104"/>
        <end position="113"/>
    </location>
</feature>
<dbReference type="EMBL" id="BOOA01000031">
    <property type="protein sequence ID" value="GIH25681.1"/>
    <property type="molecule type" value="Genomic_DNA"/>
</dbReference>